<evidence type="ECO:0008006" key="3">
    <source>
        <dbReference type="Google" id="ProtNLM"/>
    </source>
</evidence>
<accession>A0A5S9QZK2</accession>
<evidence type="ECO:0000313" key="1">
    <source>
        <dbReference type="EMBL" id="CAA0124417.1"/>
    </source>
</evidence>
<protein>
    <recommendedName>
        <fullName evidence="3">Sulfotransferase domain-containing protein</fullName>
    </recommendedName>
</protein>
<evidence type="ECO:0000313" key="2">
    <source>
        <dbReference type="Proteomes" id="UP000441399"/>
    </source>
</evidence>
<gene>
    <name evidence="1" type="ORF">OPDIPICF_03102</name>
</gene>
<dbReference type="InterPro" id="IPR027417">
    <property type="entry name" value="P-loop_NTPase"/>
</dbReference>
<name>A0A5S9QZK2_9GAMM</name>
<dbReference type="OrthoDB" id="547265at2"/>
<dbReference type="Proteomes" id="UP000441399">
    <property type="component" value="Unassembled WGS sequence"/>
</dbReference>
<dbReference type="AlphaFoldDB" id="A0A5S9QZK2"/>
<dbReference type="Gene3D" id="3.40.50.300">
    <property type="entry name" value="P-loop containing nucleotide triphosphate hydrolases"/>
    <property type="match status" value="1"/>
</dbReference>
<organism evidence="1 2">
    <name type="scientific">BD1-7 clade bacterium</name>
    <dbReference type="NCBI Taxonomy" id="2029982"/>
    <lineage>
        <taxon>Bacteria</taxon>
        <taxon>Pseudomonadati</taxon>
        <taxon>Pseudomonadota</taxon>
        <taxon>Gammaproteobacteria</taxon>
        <taxon>Cellvibrionales</taxon>
        <taxon>Spongiibacteraceae</taxon>
        <taxon>BD1-7 clade</taxon>
    </lineage>
</organism>
<proteinExistence type="predicted"/>
<sequence>MASELHLHLGVHKTATTHLQQVLSINRGKQEEFVYIDNDSFRESFTHANRFVDDRHAEAINAYLKTFVALKSKRVLISEENIIGEPKDIFGSKDLYPRAAERLAKLGEFVSGFDTHTIWLSVRSMDTFLPSIYCEYLRHWPYKSFDQVLDGQYQQSWVPLIKLVAEAFPNSQIKIVCYEKYRYVLPFLLETMTGSCDTQQWNLLSDLRPRSSHSEFAIHVARLINPIISSHKLAQVIDWVSAVSFKYAATDRKFSPFDTPTKRALQDQYRDDLNRIPSISDNISLFNTPGRMIGALSKPEELQQKSTADVVSHIAPHATENVDA</sequence>
<dbReference type="EMBL" id="CACSIO010000060">
    <property type="protein sequence ID" value="CAA0124417.1"/>
    <property type="molecule type" value="Genomic_DNA"/>
</dbReference>
<reference evidence="1 2" key="1">
    <citation type="submission" date="2019-11" db="EMBL/GenBank/DDBJ databases">
        <authorList>
            <person name="Holert J."/>
        </authorList>
    </citation>
    <scope>NUCLEOTIDE SEQUENCE [LARGE SCALE GENOMIC DNA]</scope>
    <source>
        <strain evidence="1">SB11_3</strain>
    </source>
</reference>
<keyword evidence="2" id="KW-1185">Reference proteome</keyword>
<dbReference type="SUPFAM" id="SSF52540">
    <property type="entry name" value="P-loop containing nucleoside triphosphate hydrolases"/>
    <property type="match status" value="1"/>
</dbReference>